<dbReference type="SMART" id="SM00421">
    <property type="entry name" value="HTH_LUXR"/>
    <property type="match status" value="1"/>
</dbReference>
<dbReference type="STRING" id="1715692.RUE5091_02484"/>
<evidence type="ECO:0000313" key="5">
    <source>
        <dbReference type="EMBL" id="CUK03315.1"/>
    </source>
</evidence>
<dbReference type="InterPro" id="IPR036388">
    <property type="entry name" value="WH-like_DNA-bd_sf"/>
</dbReference>
<dbReference type="InterPro" id="IPR016032">
    <property type="entry name" value="Sig_transdc_resp-reg_C-effctor"/>
</dbReference>
<keyword evidence="3" id="KW-0804">Transcription</keyword>
<dbReference type="CDD" id="cd06170">
    <property type="entry name" value="LuxR_C_like"/>
    <property type="match status" value="1"/>
</dbReference>
<dbReference type="PANTHER" id="PTHR44688">
    <property type="entry name" value="DNA-BINDING TRANSCRIPTIONAL ACTIVATOR DEVR_DOSR"/>
    <property type="match status" value="1"/>
</dbReference>
<evidence type="ECO:0000256" key="2">
    <source>
        <dbReference type="ARBA" id="ARBA00023125"/>
    </source>
</evidence>
<proteinExistence type="predicted"/>
<dbReference type="AlphaFoldDB" id="A0A0P1IBH1"/>
<evidence type="ECO:0000259" key="4">
    <source>
        <dbReference type="PROSITE" id="PS50043"/>
    </source>
</evidence>
<organism evidence="5 6">
    <name type="scientific">Ruegeria denitrificans</name>
    <dbReference type="NCBI Taxonomy" id="1715692"/>
    <lineage>
        <taxon>Bacteria</taxon>
        <taxon>Pseudomonadati</taxon>
        <taxon>Pseudomonadota</taxon>
        <taxon>Alphaproteobacteria</taxon>
        <taxon>Rhodobacterales</taxon>
        <taxon>Roseobacteraceae</taxon>
        <taxon>Ruegeria</taxon>
    </lineage>
</organism>
<dbReference type="SUPFAM" id="SSF46894">
    <property type="entry name" value="C-terminal effector domain of the bipartite response regulators"/>
    <property type="match status" value="1"/>
</dbReference>
<evidence type="ECO:0000256" key="1">
    <source>
        <dbReference type="ARBA" id="ARBA00023015"/>
    </source>
</evidence>
<sequence>MLMRGGGKARCDLIVKYTTQFYEKDYFVQFKGYIPPEGYSHMSPLPTAVALSDAILATGSERFSDALRQWLNATCSFDNFAIIAFFQTSSPQVLATHARDSRVFERIDSHYVKGAYLLDPFFRLHQKGAADGLYRLADVAPDQFQRNEYFKSYYANTTLTDELAFFVGLAPGSSITVCIGRDATTASRFSNRDHNAAKQVAPVVNALVRKNWSGLRPPHGDKPGDIVDHLRHRLSAEQGISLSPRQAEVALLILQGHSSISIGLTLGISPQTVKVLRKQLYRKSGISSQGELYYLIAPFLSEHGQVARKTT</sequence>
<protein>
    <submittedName>
        <fullName evidence="5">Response regulator</fullName>
    </submittedName>
</protein>
<dbReference type="PRINTS" id="PR00038">
    <property type="entry name" value="HTHLUXR"/>
</dbReference>
<keyword evidence="2" id="KW-0238">DNA-binding</keyword>
<keyword evidence="1" id="KW-0805">Transcription regulation</keyword>
<dbReference type="EMBL" id="CYUD01000007">
    <property type="protein sequence ID" value="CUK03315.1"/>
    <property type="molecule type" value="Genomic_DNA"/>
</dbReference>
<dbReference type="Gene3D" id="1.10.10.10">
    <property type="entry name" value="Winged helix-like DNA-binding domain superfamily/Winged helix DNA-binding domain"/>
    <property type="match status" value="1"/>
</dbReference>
<reference evidence="6" key="1">
    <citation type="submission" date="2015-09" db="EMBL/GenBank/DDBJ databases">
        <authorList>
            <person name="Rodrigo-Torres L."/>
            <person name="Arahal D.R."/>
        </authorList>
    </citation>
    <scope>NUCLEOTIDE SEQUENCE [LARGE SCALE GENOMIC DNA]</scope>
    <source>
        <strain evidence="6">CECT 5091</strain>
    </source>
</reference>
<gene>
    <name evidence="5" type="ORF">RUE5091_02484</name>
</gene>
<dbReference type="PROSITE" id="PS50043">
    <property type="entry name" value="HTH_LUXR_2"/>
    <property type="match status" value="1"/>
</dbReference>
<feature type="domain" description="HTH luxR-type" evidence="4">
    <location>
        <begin position="235"/>
        <end position="299"/>
    </location>
</feature>
<dbReference type="InterPro" id="IPR000792">
    <property type="entry name" value="Tscrpt_reg_LuxR_C"/>
</dbReference>
<dbReference type="PANTHER" id="PTHR44688:SF16">
    <property type="entry name" value="DNA-BINDING TRANSCRIPTIONAL ACTIVATOR DEVR_DOSR"/>
    <property type="match status" value="1"/>
</dbReference>
<dbReference type="GO" id="GO:0003677">
    <property type="term" value="F:DNA binding"/>
    <property type="evidence" value="ECO:0007669"/>
    <property type="project" value="UniProtKB-KW"/>
</dbReference>
<dbReference type="Pfam" id="PF00196">
    <property type="entry name" value="GerE"/>
    <property type="match status" value="1"/>
</dbReference>
<name>A0A0P1IBH1_9RHOB</name>
<keyword evidence="6" id="KW-1185">Reference proteome</keyword>
<accession>A0A0P1IBH1</accession>
<dbReference type="GO" id="GO:0006355">
    <property type="term" value="P:regulation of DNA-templated transcription"/>
    <property type="evidence" value="ECO:0007669"/>
    <property type="project" value="InterPro"/>
</dbReference>
<dbReference type="Proteomes" id="UP000051260">
    <property type="component" value="Unassembled WGS sequence"/>
</dbReference>
<evidence type="ECO:0000256" key="3">
    <source>
        <dbReference type="ARBA" id="ARBA00023163"/>
    </source>
</evidence>
<evidence type="ECO:0000313" key="6">
    <source>
        <dbReference type="Proteomes" id="UP000051260"/>
    </source>
</evidence>